<reference evidence="5" key="1">
    <citation type="journal article" date="2015" name="BMC Genomics">
        <title>Genomic and transcriptomic analysis of the endophytic fungus Pestalotiopsis fici reveals its lifestyle and high potential for synthesis of natural products.</title>
        <authorList>
            <person name="Wang X."/>
            <person name="Zhang X."/>
            <person name="Liu L."/>
            <person name="Xiang M."/>
            <person name="Wang W."/>
            <person name="Sun X."/>
            <person name="Che Y."/>
            <person name="Guo L."/>
            <person name="Liu G."/>
            <person name="Guo L."/>
            <person name="Wang C."/>
            <person name="Yin W.B."/>
            <person name="Stadler M."/>
            <person name="Zhang X."/>
            <person name="Liu X."/>
        </authorList>
    </citation>
    <scope>NUCLEOTIDE SEQUENCE [LARGE SCALE GENOMIC DNA]</scope>
    <source>
        <strain evidence="5">W106-1 / CGMCC3.15140</strain>
    </source>
</reference>
<feature type="compositionally biased region" description="Low complexity" evidence="1">
    <location>
        <begin position="529"/>
        <end position="539"/>
    </location>
</feature>
<gene>
    <name evidence="4" type="ORF">PFICI_09079</name>
</gene>
<sequence>MLKDEKAAPISAGARACHIAFERCLQSASHPMLGVRQYSYTEDQMARFSIWTSNMAVFAAWRFSLDYRLREADDVQRLMLGMLEVLKGRISECVTFISTLPDTQYHNLQVSSMQVHADFERLTTALASQVGLFHEVSNVIRKASRQTQNEIAASSFRIRDQEGNDLENVLQGFLDRNIRDRFPHSNSIIRERLASTMVLRRRRILYRRARYATTSIEPQQTPTDPTRATSHVHSISKSATTLNTDNFRRAYSPSAVSSASYISVGASQDWVFPSPPPTPEDPSVEVTCPYCLYVLPGHEFQNETRWKKHVLADLDPLVCLFDHCDEPQVLYSHRKDWLQHMHKHTERWHCKAKSHGLRKFGTFEKFLLHMKDDHTKNYNDSQIDLLAERGIQSDRQLFEICPLCGISEKHDSVTQGNMIRHIMGHLRSLALKSLPPLYLENDDAVPDDEDNSQQTRSTIKNFASDNDGPSSFDWLLEPESPSLDVVTRDGPHTIEFRNSPWEDLLQTQATTSQPILDPGPSALSDAIASPSENPQSQPQEPERRAWETYETKIRELYAKHTLKTVREIMEREDGFVAS</sequence>
<dbReference type="OrthoDB" id="20872at2759"/>
<dbReference type="InterPro" id="IPR058925">
    <property type="entry name" value="zf-C2H2_AcuF"/>
</dbReference>
<feature type="domain" description="Oxidoreductase acuF-like C2H2 type zinc-finger" evidence="3">
    <location>
        <begin position="286"/>
        <end position="314"/>
    </location>
</feature>
<evidence type="ECO:0000259" key="2">
    <source>
        <dbReference type="Pfam" id="PF14420"/>
    </source>
</evidence>
<feature type="compositionally biased region" description="Acidic residues" evidence="1">
    <location>
        <begin position="441"/>
        <end position="451"/>
    </location>
</feature>
<evidence type="ECO:0000313" key="5">
    <source>
        <dbReference type="Proteomes" id="UP000030651"/>
    </source>
</evidence>
<protein>
    <submittedName>
        <fullName evidence="4">Uncharacterized protein</fullName>
    </submittedName>
</protein>
<dbReference type="eggNOG" id="ENOG502RV4U">
    <property type="taxonomic scope" value="Eukaryota"/>
</dbReference>
<dbReference type="Pfam" id="PF26082">
    <property type="entry name" value="zf-C2H2_AcuF"/>
    <property type="match status" value="1"/>
</dbReference>
<feature type="domain" description="Clr5" evidence="2">
    <location>
        <begin position="545"/>
        <end position="578"/>
    </location>
</feature>
<dbReference type="OMA" id="DISPYTC"/>
<dbReference type="RefSeq" id="XP_007835851.1">
    <property type="nucleotide sequence ID" value="XM_007837660.1"/>
</dbReference>
<keyword evidence="5" id="KW-1185">Reference proteome</keyword>
<dbReference type="GeneID" id="19274092"/>
<dbReference type="InterPro" id="IPR025676">
    <property type="entry name" value="Clr5_dom"/>
</dbReference>
<evidence type="ECO:0000256" key="1">
    <source>
        <dbReference type="SAM" id="MobiDB-lite"/>
    </source>
</evidence>
<dbReference type="InParanoid" id="W3X250"/>
<dbReference type="KEGG" id="pfy:PFICI_09079"/>
<name>W3X250_PESFW</name>
<dbReference type="PANTHER" id="PTHR35391">
    <property type="entry name" value="C2H2-TYPE DOMAIN-CONTAINING PROTEIN-RELATED"/>
    <property type="match status" value="1"/>
</dbReference>
<dbReference type="Pfam" id="PF14420">
    <property type="entry name" value="Clr5"/>
    <property type="match status" value="1"/>
</dbReference>
<feature type="compositionally biased region" description="Polar residues" evidence="1">
    <location>
        <begin position="452"/>
        <end position="465"/>
    </location>
</feature>
<dbReference type="EMBL" id="KI912114">
    <property type="protein sequence ID" value="ETS79226.1"/>
    <property type="molecule type" value="Genomic_DNA"/>
</dbReference>
<evidence type="ECO:0000259" key="3">
    <source>
        <dbReference type="Pfam" id="PF26082"/>
    </source>
</evidence>
<dbReference type="AlphaFoldDB" id="W3X250"/>
<dbReference type="HOGENOM" id="CLU_015936_0_0_1"/>
<dbReference type="Proteomes" id="UP000030651">
    <property type="component" value="Unassembled WGS sequence"/>
</dbReference>
<dbReference type="PANTHER" id="PTHR35391:SF7">
    <property type="entry name" value="C2H2-TYPE DOMAIN-CONTAINING PROTEIN"/>
    <property type="match status" value="1"/>
</dbReference>
<feature type="region of interest" description="Disordered" evidence="1">
    <location>
        <begin position="512"/>
        <end position="546"/>
    </location>
</feature>
<feature type="region of interest" description="Disordered" evidence="1">
    <location>
        <begin position="441"/>
        <end position="465"/>
    </location>
</feature>
<evidence type="ECO:0000313" key="4">
    <source>
        <dbReference type="EMBL" id="ETS79226.1"/>
    </source>
</evidence>
<proteinExistence type="predicted"/>
<organism evidence="4 5">
    <name type="scientific">Pestalotiopsis fici (strain W106-1 / CGMCC3.15140)</name>
    <dbReference type="NCBI Taxonomy" id="1229662"/>
    <lineage>
        <taxon>Eukaryota</taxon>
        <taxon>Fungi</taxon>
        <taxon>Dikarya</taxon>
        <taxon>Ascomycota</taxon>
        <taxon>Pezizomycotina</taxon>
        <taxon>Sordariomycetes</taxon>
        <taxon>Xylariomycetidae</taxon>
        <taxon>Amphisphaeriales</taxon>
        <taxon>Sporocadaceae</taxon>
        <taxon>Pestalotiopsis</taxon>
    </lineage>
</organism>
<accession>W3X250</accession>